<evidence type="ECO:0000313" key="3">
    <source>
        <dbReference type="EMBL" id="KAF2677382.1"/>
    </source>
</evidence>
<proteinExistence type="predicted"/>
<accession>A0A6G1IGP6</accession>
<feature type="chain" id="PRO_5026139336" evidence="1">
    <location>
        <begin position="23"/>
        <end position="585"/>
    </location>
</feature>
<dbReference type="Proteomes" id="UP000799291">
    <property type="component" value="Unassembled WGS sequence"/>
</dbReference>
<evidence type="ECO:0000313" key="4">
    <source>
        <dbReference type="Proteomes" id="UP000799291"/>
    </source>
</evidence>
<protein>
    <submittedName>
        <fullName evidence="3">Amidohydrolase 3</fullName>
    </submittedName>
</protein>
<dbReference type="GO" id="GO:0016810">
    <property type="term" value="F:hydrolase activity, acting on carbon-nitrogen (but not peptide) bonds"/>
    <property type="evidence" value="ECO:0007669"/>
    <property type="project" value="InterPro"/>
</dbReference>
<dbReference type="EMBL" id="MU005623">
    <property type="protein sequence ID" value="KAF2677382.1"/>
    <property type="molecule type" value="Genomic_DNA"/>
</dbReference>
<keyword evidence="3" id="KW-0378">Hydrolase</keyword>
<evidence type="ECO:0000259" key="2">
    <source>
        <dbReference type="Pfam" id="PF07969"/>
    </source>
</evidence>
<keyword evidence="4" id="KW-1185">Reference proteome</keyword>
<dbReference type="PANTHER" id="PTHR22642">
    <property type="entry name" value="IMIDAZOLONEPROPIONASE"/>
    <property type="match status" value="1"/>
</dbReference>
<evidence type="ECO:0000256" key="1">
    <source>
        <dbReference type="SAM" id="SignalP"/>
    </source>
</evidence>
<feature type="domain" description="Amidohydrolase 3" evidence="2">
    <location>
        <begin position="87"/>
        <end position="572"/>
    </location>
</feature>
<keyword evidence="1" id="KW-0732">Signal</keyword>
<dbReference type="Gene3D" id="3.10.310.70">
    <property type="match status" value="1"/>
</dbReference>
<sequence>MPSFGTLLSLSTLALLIAVVYQNPEPLIRPITGSIAFKIIQQLFEHTHCYVTVKTNSVDLPYAECFSVANGKFKRVFLDETSYDVVKDLRKGHVLPGLWDGHGHLMQLGELMDSVNLFGAGSMDEVQKRLVQYKALRQEAGTSEQWLRGVGWDQANFEGKWPVAKDLEINDKFKDLYVMLDRVDVHCIWVSDKVLSLLPNPTPEVPGGEIPADGVLCDNAIDLVMKYYPKPSNERRTKFIREAMFELNKLGIVGIHDAGVYPAELVLYQELSKNESWTVRVNAMVECEARNTFCPDDVANISTPDGRLHVQSVKLFADGALGSWGSAMIEPYSDKSSSGSLLVDAETLTKLTHKWAKAGYQVNIHAIGDLANRLAIDAFEEALKVLCPDSTLRECQSKYRFRIEHAQIIHPDDQRRMHELGIIPSIQPTHATSDMSYAESRLGKQRIAEEAYRMRSLLRLNPVFGSDFPVEPANIFEGIYAAVTRRSPRTGLDAGGGTNGWYPSETVTLEDALDGFTINPAYAAFLEGKAGVIEAGAYADWIVLDEPIETLDMEALRKLTVKETWVGGEMVYRRTGPVPLPWIKN</sequence>
<dbReference type="SUPFAM" id="SSF51338">
    <property type="entry name" value="Composite domain of metallo-dependent hydrolases"/>
    <property type="match status" value="1"/>
</dbReference>
<reference evidence="3" key="1">
    <citation type="journal article" date="2020" name="Stud. Mycol.">
        <title>101 Dothideomycetes genomes: a test case for predicting lifestyles and emergence of pathogens.</title>
        <authorList>
            <person name="Haridas S."/>
            <person name="Albert R."/>
            <person name="Binder M."/>
            <person name="Bloem J."/>
            <person name="Labutti K."/>
            <person name="Salamov A."/>
            <person name="Andreopoulos B."/>
            <person name="Baker S."/>
            <person name="Barry K."/>
            <person name="Bills G."/>
            <person name="Bluhm B."/>
            <person name="Cannon C."/>
            <person name="Castanera R."/>
            <person name="Culley D."/>
            <person name="Daum C."/>
            <person name="Ezra D."/>
            <person name="Gonzalez J."/>
            <person name="Henrissat B."/>
            <person name="Kuo A."/>
            <person name="Liang C."/>
            <person name="Lipzen A."/>
            <person name="Lutzoni F."/>
            <person name="Magnuson J."/>
            <person name="Mondo S."/>
            <person name="Nolan M."/>
            <person name="Ohm R."/>
            <person name="Pangilinan J."/>
            <person name="Park H.-J."/>
            <person name="Ramirez L."/>
            <person name="Alfaro M."/>
            <person name="Sun H."/>
            <person name="Tritt A."/>
            <person name="Yoshinaga Y."/>
            <person name="Zwiers L.-H."/>
            <person name="Turgeon B."/>
            <person name="Goodwin S."/>
            <person name="Spatafora J."/>
            <person name="Crous P."/>
            <person name="Grigoriev I."/>
        </authorList>
    </citation>
    <scope>NUCLEOTIDE SEQUENCE</scope>
    <source>
        <strain evidence="3">CBS 122367</strain>
    </source>
</reference>
<dbReference type="InterPro" id="IPR033932">
    <property type="entry name" value="YtcJ-like"/>
</dbReference>
<dbReference type="PANTHER" id="PTHR22642:SF2">
    <property type="entry name" value="PROTEIN LONG AFTER FAR-RED 3"/>
    <property type="match status" value="1"/>
</dbReference>
<gene>
    <name evidence="3" type="ORF">K458DRAFT_350417</name>
</gene>
<dbReference type="CDD" id="cd01300">
    <property type="entry name" value="YtcJ_like"/>
    <property type="match status" value="1"/>
</dbReference>
<dbReference type="SUPFAM" id="SSF51556">
    <property type="entry name" value="Metallo-dependent hydrolases"/>
    <property type="match status" value="1"/>
</dbReference>
<organism evidence="3 4">
    <name type="scientific">Lentithecium fluviatile CBS 122367</name>
    <dbReference type="NCBI Taxonomy" id="1168545"/>
    <lineage>
        <taxon>Eukaryota</taxon>
        <taxon>Fungi</taxon>
        <taxon>Dikarya</taxon>
        <taxon>Ascomycota</taxon>
        <taxon>Pezizomycotina</taxon>
        <taxon>Dothideomycetes</taxon>
        <taxon>Pleosporomycetidae</taxon>
        <taxon>Pleosporales</taxon>
        <taxon>Massarineae</taxon>
        <taxon>Lentitheciaceae</taxon>
        <taxon>Lentithecium</taxon>
    </lineage>
</organism>
<dbReference type="Pfam" id="PF07969">
    <property type="entry name" value="Amidohydro_3"/>
    <property type="match status" value="1"/>
</dbReference>
<dbReference type="Gene3D" id="3.20.20.140">
    <property type="entry name" value="Metal-dependent hydrolases"/>
    <property type="match status" value="1"/>
</dbReference>
<name>A0A6G1IGP6_9PLEO</name>
<dbReference type="InterPro" id="IPR011059">
    <property type="entry name" value="Metal-dep_hydrolase_composite"/>
</dbReference>
<dbReference type="InterPro" id="IPR013108">
    <property type="entry name" value="Amidohydro_3"/>
</dbReference>
<dbReference type="AlphaFoldDB" id="A0A6G1IGP6"/>
<dbReference type="Gene3D" id="2.30.40.10">
    <property type="entry name" value="Urease, subunit C, domain 1"/>
    <property type="match status" value="1"/>
</dbReference>
<dbReference type="OrthoDB" id="3501663at2759"/>
<dbReference type="InterPro" id="IPR032466">
    <property type="entry name" value="Metal_Hydrolase"/>
</dbReference>
<feature type="signal peptide" evidence="1">
    <location>
        <begin position="1"/>
        <end position="22"/>
    </location>
</feature>